<protein>
    <submittedName>
        <fullName evidence="3">Uncharacterized protein</fullName>
    </submittedName>
</protein>
<keyword evidence="4" id="KW-1185">Reference proteome</keyword>
<reference evidence="3" key="1">
    <citation type="submission" date="2020-06" db="EMBL/GenBank/DDBJ databases">
        <authorList>
            <person name="Li T."/>
            <person name="Hu X."/>
            <person name="Zhang T."/>
            <person name="Song X."/>
            <person name="Zhang H."/>
            <person name="Dai N."/>
            <person name="Sheng W."/>
            <person name="Hou X."/>
            <person name="Wei L."/>
        </authorList>
    </citation>
    <scope>NUCLEOTIDE SEQUENCE</scope>
    <source>
        <strain evidence="3">3651</strain>
        <tissue evidence="3">Leaf</tissue>
    </source>
</reference>
<accession>A0AAE2C8E2</accession>
<comment type="caution">
    <text evidence="3">The sequence shown here is derived from an EMBL/GenBank/DDBJ whole genome shotgun (WGS) entry which is preliminary data.</text>
</comment>
<evidence type="ECO:0000313" key="3">
    <source>
        <dbReference type="EMBL" id="KAK4412505.1"/>
    </source>
</evidence>
<feature type="region of interest" description="Disordered" evidence="2">
    <location>
        <begin position="317"/>
        <end position="337"/>
    </location>
</feature>
<organism evidence="3 4">
    <name type="scientific">Sesamum alatum</name>
    <dbReference type="NCBI Taxonomy" id="300844"/>
    <lineage>
        <taxon>Eukaryota</taxon>
        <taxon>Viridiplantae</taxon>
        <taxon>Streptophyta</taxon>
        <taxon>Embryophyta</taxon>
        <taxon>Tracheophyta</taxon>
        <taxon>Spermatophyta</taxon>
        <taxon>Magnoliopsida</taxon>
        <taxon>eudicotyledons</taxon>
        <taxon>Gunneridae</taxon>
        <taxon>Pentapetalae</taxon>
        <taxon>asterids</taxon>
        <taxon>lamiids</taxon>
        <taxon>Lamiales</taxon>
        <taxon>Pedaliaceae</taxon>
        <taxon>Sesamum</taxon>
    </lineage>
</organism>
<evidence type="ECO:0000313" key="4">
    <source>
        <dbReference type="Proteomes" id="UP001293254"/>
    </source>
</evidence>
<gene>
    <name evidence="3" type="ORF">Salat_2897600</name>
</gene>
<dbReference type="AlphaFoldDB" id="A0AAE2C8E2"/>
<proteinExistence type="predicted"/>
<dbReference type="Proteomes" id="UP001293254">
    <property type="component" value="Unassembled WGS sequence"/>
</dbReference>
<evidence type="ECO:0000256" key="1">
    <source>
        <dbReference type="SAM" id="Coils"/>
    </source>
</evidence>
<feature type="region of interest" description="Disordered" evidence="2">
    <location>
        <begin position="76"/>
        <end position="113"/>
    </location>
</feature>
<keyword evidence="1" id="KW-0175">Coiled coil</keyword>
<feature type="coiled-coil region" evidence="1">
    <location>
        <begin position="184"/>
        <end position="218"/>
    </location>
</feature>
<evidence type="ECO:0000256" key="2">
    <source>
        <dbReference type="SAM" id="MobiDB-lite"/>
    </source>
</evidence>
<reference evidence="3" key="2">
    <citation type="journal article" date="2024" name="Plant">
        <title>Genomic evolution and insights into agronomic trait innovations of Sesamum species.</title>
        <authorList>
            <person name="Miao H."/>
            <person name="Wang L."/>
            <person name="Qu L."/>
            <person name="Liu H."/>
            <person name="Sun Y."/>
            <person name="Le M."/>
            <person name="Wang Q."/>
            <person name="Wei S."/>
            <person name="Zheng Y."/>
            <person name="Lin W."/>
            <person name="Duan Y."/>
            <person name="Cao H."/>
            <person name="Xiong S."/>
            <person name="Wang X."/>
            <person name="Wei L."/>
            <person name="Li C."/>
            <person name="Ma Q."/>
            <person name="Ju M."/>
            <person name="Zhao R."/>
            <person name="Li G."/>
            <person name="Mu C."/>
            <person name="Tian Q."/>
            <person name="Mei H."/>
            <person name="Zhang T."/>
            <person name="Gao T."/>
            <person name="Zhang H."/>
        </authorList>
    </citation>
    <scope>NUCLEOTIDE SEQUENCE</scope>
    <source>
        <strain evidence="3">3651</strain>
    </source>
</reference>
<sequence length="351" mass="38554">MNARLAEIARNLRRRGSPAIAVAPQVIVEVASPEAEPQSEHSDRLPDLVEAEVEVGARAEPSALVTPGAHRAIEIASSGSKEASGEVARVEGEPSKSKKHKPKDATEEEENTKKFQEQVTWWKQVREDFKTSSSRVAEMDGEQLNPDWVYFIESSCVAICFFGPPLTFNKFQASTFGHNLALKCLMFRNDKADAEKKIRELEQSLESTKAAEKEALEAKAAADGQGRTDGFSTGRLAGKTEGVIEGRETFLQSNDYKQSLANARLQGARYFLKSPIFKTAVDVQSAQFLNDGFDKCIAQVVHLQGFAEGFDQSRLDSSLDGHLQPYPPEDASEPSGEDEFATLINEIGYVP</sequence>
<dbReference type="EMBL" id="JACGWO010000013">
    <property type="protein sequence ID" value="KAK4412505.1"/>
    <property type="molecule type" value="Genomic_DNA"/>
</dbReference>
<name>A0AAE2C8E2_9LAMI</name>